<accession>A0A6J1WZK3</accession>
<dbReference type="InParanoid" id="A0A6J1WZK3"/>
<dbReference type="AlphaFoldDB" id="A0A6J1WZK3"/>
<evidence type="ECO:0000313" key="2">
    <source>
        <dbReference type="RefSeq" id="XP_026761961.1"/>
    </source>
</evidence>
<gene>
    <name evidence="2" type="primary">LOC113520752</name>
</gene>
<sequence length="703" mass="80807">MENKHSPSKKLISIQEEKLLREVDYDSLGGGLPHLSKKQLLLDLEILQKGSAHRQPSQRVLISIKSRAPAIKTLYIAEKSRFYAKKGSNKSGSRLAIGDYSSFTTHSTDDNSNILKSIACETEQRNEINDDVLEENSSINDQVETSTTVFNYFQCETQKICNTPRQAAEKCYIFTQPQLTMNLPKVAANSDKPKINSNKVDIATLIVTNTSSEDSTLPYISTLHNLNKRIDYLERKIMRQKKVLRSIDPNIPLSSSDEETKDNIIKTSSGIDHPCCSYIEQYSHIPETSAFQRYAQQTAPLSLNKTASLEKEHNSEQYSRDFTTYDGITARGRRQCASVPCKRDDIPKMAAERVHKIRHKLNSVRDYRLMDTVHYLAQGEFAPRDDGIKLTPSREAVLSDIIWEDVCRTHWPNTRLGRRIAHPERCKTRCELQRLIDSLLRERVAHVERRRRRHYRIVKLNHRHESCRPVGKTGDIIVASHKNKQANDDRGVPINNVNAVSAVMTDRRWDEQNVRKRHRSHDRLIMPHIRQNYQSKLDDCLPGPSYAVPRSSTNREATYCYHTTSPIKSEKDTILSQNANRNIRTQELTSESSSTYKPGSKTPRLVIKKDTSRRKYQSKDEPDLEHYILLPTLVLRTPSNVKRQKKFNELYHRILNIHLNKTQNSNVNPEIPEQEVNGNRNMKDIGLNINITLSNSSEQLLTK</sequence>
<proteinExistence type="predicted"/>
<name>A0A6J1WZK3_GALME</name>
<dbReference type="RefSeq" id="XP_026761961.1">
    <property type="nucleotide sequence ID" value="XM_026906160.3"/>
</dbReference>
<evidence type="ECO:0000313" key="1">
    <source>
        <dbReference type="Proteomes" id="UP001652740"/>
    </source>
</evidence>
<reference evidence="2" key="1">
    <citation type="submission" date="2025-08" db="UniProtKB">
        <authorList>
            <consortium name="RefSeq"/>
        </authorList>
    </citation>
    <scope>IDENTIFICATION</scope>
    <source>
        <tissue evidence="2">Whole larvae</tissue>
    </source>
</reference>
<keyword evidence="1" id="KW-1185">Reference proteome</keyword>
<dbReference type="KEGG" id="gmw:113520752"/>
<dbReference type="GeneID" id="113520752"/>
<protein>
    <submittedName>
        <fullName evidence="2">Uncharacterized protein LOC113520752</fullName>
    </submittedName>
</protein>
<dbReference type="Proteomes" id="UP001652740">
    <property type="component" value="Unplaced"/>
</dbReference>
<dbReference type="OrthoDB" id="7441184at2759"/>
<organism evidence="1 2">
    <name type="scientific">Galleria mellonella</name>
    <name type="common">Greater wax moth</name>
    <dbReference type="NCBI Taxonomy" id="7137"/>
    <lineage>
        <taxon>Eukaryota</taxon>
        <taxon>Metazoa</taxon>
        <taxon>Ecdysozoa</taxon>
        <taxon>Arthropoda</taxon>
        <taxon>Hexapoda</taxon>
        <taxon>Insecta</taxon>
        <taxon>Pterygota</taxon>
        <taxon>Neoptera</taxon>
        <taxon>Endopterygota</taxon>
        <taxon>Lepidoptera</taxon>
        <taxon>Glossata</taxon>
        <taxon>Ditrysia</taxon>
        <taxon>Pyraloidea</taxon>
        <taxon>Pyralidae</taxon>
        <taxon>Galleriinae</taxon>
        <taxon>Galleria</taxon>
    </lineage>
</organism>